<protein>
    <submittedName>
        <fullName evidence="1">Uncharacterized protein</fullName>
    </submittedName>
</protein>
<proteinExistence type="predicted"/>
<name>A0A0A9BUJ3_ARUDO</name>
<evidence type="ECO:0000313" key="1">
    <source>
        <dbReference type="EMBL" id="JAD67694.1"/>
    </source>
</evidence>
<reference evidence="1" key="1">
    <citation type="submission" date="2014-09" db="EMBL/GenBank/DDBJ databases">
        <authorList>
            <person name="Magalhaes I.L.F."/>
            <person name="Oliveira U."/>
            <person name="Santos F.R."/>
            <person name="Vidigal T.H.D.A."/>
            <person name="Brescovit A.D."/>
            <person name="Santos A.J."/>
        </authorList>
    </citation>
    <scope>NUCLEOTIDE SEQUENCE</scope>
    <source>
        <tissue evidence="1">Shoot tissue taken approximately 20 cm above the soil surface</tissue>
    </source>
</reference>
<organism evidence="1">
    <name type="scientific">Arundo donax</name>
    <name type="common">Giant reed</name>
    <name type="synonym">Donax arundinaceus</name>
    <dbReference type="NCBI Taxonomy" id="35708"/>
    <lineage>
        <taxon>Eukaryota</taxon>
        <taxon>Viridiplantae</taxon>
        <taxon>Streptophyta</taxon>
        <taxon>Embryophyta</taxon>
        <taxon>Tracheophyta</taxon>
        <taxon>Spermatophyta</taxon>
        <taxon>Magnoliopsida</taxon>
        <taxon>Liliopsida</taxon>
        <taxon>Poales</taxon>
        <taxon>Poaceae</taxon>
        <taxon>PACMAD clade</taxon>
        <taxon>Arundinoideae</taxon>
        <taxon>Arundineae</taxon>
        <taxon>Arundo</taxon>
    </lineage>
</organism>
<reference evidence="1" key="2">
    <citation type="journal article" date="2015" name="Data Brief">
        <title>Shoot transcriptome of the giant reed, Arundo donax.</title>
        <authorList>
            <person name="Barrero R.A."/>
            <person name="Guerrero F.D."/>
            <person name="Moolhuijzen P."/>
            <person name="Goolsby J.A."/>
            <person name="Tidwell J."/>
            <person name="Bellgard S.E."/>
            <person name="Bellgard M.I."/>
        </authorList>
    </citation>
    <scope>NUCLEOTIDE SEQUENCE</scope>
    <source>
        <tissue evidence="1">Shoot tissue taken approximately 20 cm above the soil surface</tissue>
    </source>
</reference>
<dbReference type="AlphaFoldDB" id="A0A0A9BUJ3"/>
<sequence>MAVALNHCLEKGYISLLVNLLISEPHHKGRSGD</sequence>
<accession>A0A0A9BUJ3</accession>
<dbReference type="EMBL" id="GBRH01230201">
    <property type="protein sequence ID" value="JAD67694.1"/>
    <property type="molecule type" value="Transcribed_RNA"/>
</dbReference>